<comment type="caution">
    <text evidence="2">The sequence shown here is derived from an EMBL/GenBank/DDBJ whole genome shotgun (WGS) entry which is preliminary data.</text>
</comment>
<keyword evidence="3" id="KW-1185">Reference proteome</keyword>
<evidence type="ECO:0000313" key="3">
    <source>
        <dbReference type="Proteomes" id="UP001353858"/>
    </source>
</evidence>
<dbReference type="EMBL" id="JARPUR010000001">
    <property type="protein sequence ID" value="KAK4887512.1"/>
    <property type="molecule type" value="Genomic_DNA"/>
</dbReference>
<dbReference type="AlphaFoldDB" id="A0AAN7Q9V7"/>
<reference evidence="3" key="1">
    <citation type="submission" date="2023-01" db="EMBL/GenBank/DDBJ databases">
        <title>Key to firefly adult light organ development and bioluminescence: homeobox transcription factors regulate luciferase expression and transportation to peroxisome.</title>
        <authorList>
            <person name="Fu X."/>
        </authorList>
    </citation>
    <scope>NUCLEOTIDE SEQUENCE [LARGE SCALE GENOMIC DNA]</scope>
</reference>
<keyword evidence="1" id="KW-1133">Transmembrane helix</keyword>
<protein>
    <submittedName>
        <fullName evidence="2">Uncharacterized protein</fullName>
    </submittedName>
</protein>
<feature type="transmembrane region" description="Helical" evidence="1">
    <location>
        <begin position="12"/>
        <end position="32"/>
    </location>
</feature>
<accession>A0AAN7Q9V7</accession>
<proteinExistence type="predicted"/>
<keyword evidence="1" id="KW-0812">Transmembrane</keyword>
<name>A0AAN7Q9V7_9COLE</name>
<evidence type="ECO:0000313" key="2">
    <source>
        <dbReference type="EMBL" id="KAK4887512.1"/>
    </source>
</evidence>
<sequence length="274" mass="31203">MERLEAVNTMRAITLTVTFRAIGFGAASIYAASFEFNNVPVRGSVYQMYRYNLAVFEVKVKVCQRSITSVQTNEDDYARLISNEDLIQAVKGITMLPDQLTSVVKAVGKLKIGDKLYIPKIARDRCTERRHLFIPQSKNVTFSNLRRTVEALSDINTPVDYRRRFYRNNPIPGAVWRGFPNDPVLMNPDEIIPVDYGLNELNDDVAECHAKLTYLAKKAPKYYTSAVSFEPEGSKAMLTCNVQNGLRVIDRRQGEALGDYYTRLKLEGDIDEYY</sequence>
<keyword evidence="1" id="KW-0472">Membrane</keyword>
<organism evidence="2 3">
    <name type="scientific">Aquatica leii</name>
    <dbReference type="NCBI Taxonomy" id="1421715"/>
    <lineage>
        <taxon>Eukaryota</taxon>
        <taxon>Metazoa</taxon>
        <taxon>Ecdysozoa</taxon>
        <taxon>Arthropoda</taxon>
        <taxon>Hexapoda</taxon>
        <taxon>Insecta</taxon>
        <taxon>Pterygota</taxon>
        <taxon>Neoptera</taxon>
        <taxon>Endopterygota</taxon>
        <taxon>Coleoptera</taxon>
        <taxon>Polyphaga</taxon>
        <taxon>Elateriformia</taxon>
        <taxon>Elateroidea</taxon>
        <taxon>Lampyridae</taxon>
        <taxon>Luciolinae</taxon>
        <taxon>Aquatica</taxon>
    </lineage>
</organism>
<gene>
    <name evidence="2" type="ORF">RN001_003783</name>
</gene>
<dbReference type="Proteomes" id="UP001353858">
    <property type="component" value="Unassembled WGS sequence"/>
</dbReference>
<evidence type="ECO:0000256" key="1">
    <source>
        <dbReference type="SAM" id="Phobius"/>
    </source>
</evidence>